<evidence type="ECO:0000313" key="8">
    <source>
        <dbReference type="EMBL" id="MYN45437.1"/>
    </source>
</evidence>
<dbReference type="InterPro" id="IPR016162">
    <property type="entry name" value="Ald_DH_N"/>
</dbReference>
<reference evidence="8" key="1">
    <citation type="submission" date="2019-12" db="EMBL/GenBank/DDBJ databases">
        <title>Novel species isolated from a subtropical stream in China.</title>
        <authorList>
            <person name="Lu H."/>
        </authorList>
    </citation>
    <scope>NUCLEOTIDE SEQUENCE [LARGE SCALE GENOMIC DNA]</scope>
    <source>
        <strain evidence="8">FT93W</strain>
    </source>
</reference>
<sequence>MMNTLAITGEALIGGVAVKGSGSAIYAYNPGLQQQMEPAFHAVDLQQIDQACRLADAAFDQFRALSDEQRAVFLETIAEQIMALGETLVERVMAESGLPRLRIEGERGRTVGQLKLFASLLREGSWHDVRIDPALPERTPPRPDLRMRMIPVGPVAVFAASNFPLAFSVAGGDTASALAAGCPVVLKAHSAHPGTSELVGRAIVKAVELCGLPAGVFALLTGSGNGIGQELVRHPAIKAVGFTGSRSGGTALMAVAAARPVPIPVYAEMSSINPVFLLPQALAARAEDIAQGFAASLVLGVGQMCTNPGLVIGIDGPDLARFTATAAQALAGGAACAMLSSGIAGSYARGIHQLEQHADVSTLALAGQEAGKGAPALFRTTAAAFLSQHALSEEVFGPASLVVACRDLAELHQVAESLEGQLTATLQMDAADLDTAQALLPLLERKAGRILANGYPTGVEVCSAMVHGGPFPSTSDGRSTSVGTGAINRFLRPVCYQNLAQALLPPVLRDNSEADTGAGTNAGRWHRRDGVLTRA</sequence>
<dbReference type="SUPFAM" id="SSF53720">
    <property type="entry name" value="ALDH-like"/>
    <property type="match status" value="1"/>
</dbReference>
<evidence type="ECO:0000256" key="4">
    <source>
        <dbReference type="ARBA" id="ARBA00051918"/>
    </source>
</evidence>
<name>A0A845I037_9BURK</name>
<dbReference type="InterPro" id="IPR016163">
    <property type="entry name" value="Ald_DH_C"/>
</dbReference>
<dbReference type="InterPro" id="IPR016161">
    <property type="entry name" value="Ald_DH/histidinol_DH"/>
</dbReference>
<dbReference type="InterPro" id="IPR015590">
    <property type="entry name" value="Aldehyde_DH_dom"/>
</dbReference>
<dbReference type="CDD" id="cd07129">
    <property type="entry name" value="ALDH_KGSADH"/>
    <property type="match status" value="1"/>
</dbReference>
<dbReference type="EMBL" id="WWCL01000002">
    <property type="protein sequence ID" value="MYN45437.1"/>
    <property type="molecule type" value="Genomic_DNA"/>
</dbReference>
<evidence type="ECO:0000256" key="1">
    <source>
        <dbReference type="ARBA" id="ARBA00009986"/>
    </source>
</evidence>
<feature type="domain" description="Aldehyde dehydrogenase" evidence="7">
    <location>
        <begin position="22"/>
        <end position="469"/>
    </location>
</feature>
<comment type="caution">
    <text evidence="8">The sequence shown here is derived from an EMBL/GenBank/DDBJ whole genome shotgun (WGS) entry which is preliminary data.</text>
</comment>
<keyword evidence="9" id="KW-1185">Reference proteome</keyword>
<accession>A0A845I037</accession>
<protein>
    <recommendedName>
        <fullName evidence="5">2,5-dioxovalerate dehydrogenase</fullName>
        <ecNumber evidence="5">1.2.1.26</ecNumber>
    </recommendedName>
</protein>
<dbReference type="EC" id="1.2.1.26" evidence="5"/>
<proteinExistence type="inferred from homology"/>
<dbReference type="AlphaFoldDB" id="A0A845I037"/>
<comment type="catalytic activity">
    <reaction evidence="3">
        <text>2,5-dioxopentanoate + NAD(+) + H2O = 2-oxoglutarate + NADH + 2 H(+)</text>
        <dbReference type="Rhea" id="RHEA:47152"/>
        <dbReference type="ChEBI" id="CHEBI:15377"/>
        <dbReference type="ChEBI" id="CHEBI:15378"/>
        <dbReference type="ChEBI" id="CHEBI:16810"/>
        <dbReference type="ChEBI" id="CHEBI:57540"/>
        <dbReference type="ChEBI" id="CHEBI:57945"/>
        <dbReference type="ChEBI" id="CHEBI:58136"/>
    </reaction>
</comment>
<dbReference type="Pfam" id="PF00171">
    <property type="entry name" value="Aldedh"/>
    <property type="match status" value="1"/>
</dbReference>
<feature type="region of interest" description="Disordered" evidence="6">
    <location>
        <begin position="512"/>
        <end position="535"/>
    </location>
</feature>
<gene>
    <name evidence="8" type="ORF">GTP23_10285</name>
</gene>
<evidence type="ECO:0000256" key="6">
    <source>
        <dbReference type="SAM" id="MobiDB-lite"/>
    </source>
</evidence>
<dbReference type="GO" id="GO:0047533">
    <property type="term" value="F:2,5-dioxovalerate dehydrogenase (NADP+) activity"/>
    <property type="evidence" value="ECO:0007669"/>
    <property type="project" value="UniProtKB-EC"/>
</dbReference>
<dbReference type="FunFam" id="3.40.605.10:FF:000037">
    <property type="entry name" value="NADP-dependent fatty aldehyde dehydrogenase"/>
    <property type="match status" value="1"/>
</dbReference>
<dbReference type="InterPro" id="IPR044151">
    <property type="entry name" value="ALDH_KGSADH"/>
</dbReference>
<dbReference type="Gene3D" id="3.40.605.10">
    <property type="entry name" value="Aldehyde Dehydrogenase, Chain A, domain 1"/>
    <property type="match status" value="1"/>
</dbReference>
<evidence type="ECO:0000256" key="2">
    <source>
        <dbReference type="ARBA" id="ARBA00023002"/>
    </source>
</evidence>
<evidence type="ECO:0000313" key="9">
    <source>
        <dbReference type="Proteomes" id="UP000444316"/>
    </source>
</evidence>
<evidence type="ECO:0000259" key="7">
    <source>
        <dbReference type="Pfam" id="PF00171"/>
    </source>
</evidence>
<dbReference type="InterPro" id="IPR050740">
    <property type="entry name" value="Aldehyde_DH_Superfamily"/>
</dbReference>
<dbReference type="PANTHER" id="PTHR43353">
    <property type="entry name" value="SUCCINATE-SEMIALDEHYDE DEHYDROGENASE, MITOCHONDRIAL"/>
    <property type="match status" value="1"/>
</dbReference>
<dbReference type="Gene3D" id="3.40.309.10">
    <property type="entry name" value="Aldehyde Dehydrogenase, Chain A, domain 2"/>
    <property type="match status" value="1"/>
</dbReference>
<comment type="catalytic activity">
    <reaction evidence="4">
        <text>2,5-dioxopentanoate + NADP(+) + H2O = 2-oxoglutarate + NADPH + 2 H(+)</text>
        <dbReference type="Rhea" id="RHEA:11296"/>
        <dbReference type="ChEBI" id="CHEBI:15377"/>
        <dbReference type="ChEBI" id="CHEBI:15378"/>
        <dbReference type="ChEBI" id="CHEBI:16810"/>
        <dbReference type="ChEBI" id="CHEBI:57783"/>
        <dbReference type="ChEBI" id="CHEBI:58136"/>
        <dbReference type="ChEBI" id="CHEBI:58349"/>
        <dbReference type="EC" id="1.2.1.26"/>
    </reaction>
</comment>
<keyword evidence="2" id="KW-0560">Oxidoreductase</keyword>
<dbReference type="PANTHER" id="PTHR43353:SF3">
    <property type="entry name" value="ALDEHYDE DEHYDROGENASE-RELATED"/>
    <property type="match status" value="1"/>
</dbReference>
<comment type="similarity">
    <text evidence="1">Belongs to the aldehyde dehydrogenase family.</text>
</comment>
<dbReference type="Proteomes" id="UP000444316">
    <property type="component" value="Unassembled WGS sequence"/>
</dbReference>
<evidence type="ECO:0000256" key="5">
    <source>
        <dbReference type="ARBA" id="ARBA00067023"/>
    </source>
</evidence>
<organism evidence="8 9">
    <name type="scientific">Duganella fentianensis</name>
    <dbReference type="NCBI Taxonomy" id="2692177"/>
    <lineage>
        <taxon>Bacteria</taxon>
        <taxon>Pseudomonadati</taxon>
        <taxon>Pseudomonadota</taxon>
        <taxon>Betaproteobacteria</taxon>
        <taxon>Burkholderiales</taxon>
        <taxon>Oxalobacteraceae</taxon>
        <taxon>Telluria group</taxon>
        <taxon>Duganella</taxon>
    </lineage>
</organism>
<evidence type="ECO:0000256" key="3">
    <source>
        <dbReference type="ARBA" id="ARBA00050769"/>
    </source>
</evidence>